<keyword evidence="4" id="KW-1185">Reference proteome</keyword>
<feature type="domain" description="Toprim" evidence="1">
    <location>
        <begin position="214"/>
        <end position="296"/>
    </location>
</feature>
<evidence type="ECO:0000259" key="2">
    <source>
        <dbReference type="Pfam" id="PF23639"/>
    </source>
</evidence>
<evidence type="ECO:0000313" key="4">
    <source>
        <dbReference type="Proteomes" id="UP000068164"/>
    </source>
</evidence>
<gene>
    <name evidence="3" type="ORF">AS026_37490</name>
</gene>
<dbReference type="InterPro" id="IPR055570">
    <property type="entry name" value="DUF7146"/>
</dbReference>
<feature type="domain" description="DUF7146" evidence="2">
    <location>
        <begin position="95"/>
        <end position="159"/>
    </location>
</feature>
<dbReference type="Pfam" id="PF13362">
    <property type="entry name" value="Toprim_3"/>
    <property type="match status" value="1"/>
</dbReference>
<sequence length="296" mass="32697">MSDFQTLANGLAGRMRADIACPRCGPGRSNPRSQMAPKLRVWRLSDTALSYHCARCGWSGHIIDSLARQLSDADRKIIDLRLERARRKDAADAARKQEFAAKLWRESRDSARSAWVESYLGSRGLKLPPDDYERRRCLRFHANVPFPDDTSGPALLAGFKTIPLTIPRDPYDDPPVVALHRIRGRGANKFMLCPTKGAAIQFGEWQTACGVILHIAEGVETMLAVLAKGHFPCWAMGSAQAIASLPPLSYPRALMIWADADEVGLNAARQCARRWADAGVPARVRYLTDGGDYADV</sequence>
<dbReference type="InterPro" id="IPR029058">
    <property type="entry name" value="AB_hydrolase_fold"/>
</dbReference>
<evidence type="ECO:0000313" key="3">
    <source>
        <dbReference type="EMBL" id="KWV55733.1"/>
    </source>
</evidence>
<organism evidence="3 4">
    <name type="scientific">Rhizobium altiplani</name>
    <dbReference type="NCBI Taxonomy" id="1864509"/>
    <lineage>
        <taxon>Bacteria</taxon>
        <taxon>Pseudomonadati</taxon>
        <taxon>Pseudomonadota</taxon>
        <taxon>Alphaproteobacteria</taxon>
        <taxon>Hyphomicrobiales</taxon>
        <taxon>Rhizobiaceae</taxon>
        <taxon>Rhizobium/Agrobacterium group</taxon>
        <taxon>Rhizobium</taxon>
    </lineage>
</organism>
<name>A0A109JV87_9HYPH</name>
<dbReference type="EMBL" id="LNCD01000051">
    <property type="protein sequence ID" value="KWV55733.1"/>
    <property type="molecule type" value="Genomic_DNA"/>
</dbReference>
<dbReference type="InterPro" id="IPR006171">
    <property type="entry name" value="TOPRIM_dom"/>
</dbReference>
<dbReference type="RefSeq" id="WP_062369674.1">
    <property type="nucleotide sequence ID" value="NZ_LNCD01000051.1"/>
</dbReference>
<dbReference type="OrthoDB" id="34187at2"/>
<dbReference type="SUPFAM" id="SSF53474">
    <property type="entry name" value="alpha/beta-Hydrolases"/>
    <property type="match status" value="1"/>
</dbReference>
<dbReference type="Pfam" id="PF23639">
    <property type="entry name" value="DUF7146"/>
    <property type="match status" value="1"/>
</dbReference>
<proteinExistence type="predicted"/>
<reference evidence="3 4" key="1">
    <citation type="submission" date="2015-11" db="EMBL/GenBank/DDBJ databases">
        <title>Draft Genome Sequence of the Strain BR 10423 (Rhizobium sp.) isolated from nodules of Mimosa pudica.</title>
        <authorList>
            <person name="Barauna A.C."/>
            <person name="Zilli J.E."/>
            <person name="Simoes-Araujo J.L."/>
            <person name="Reis V.M."/>
            <person name="James E.K."/>
            <person name="Reis F.B.Jr."/>
            <person name="Rouws L.F."/>
            <person name="Passos S.R."/>
            <person name="Gois S.R."/>
        </authorList>
    </citation>
    <scope>NUCLEOTIDE SEQUENCE [LARGE SCALE GENOMIC DNA]</scope>
    <source>
        <strain evidence="3 4">BR10423</strain>
    </source>
</reference>
<evidence type="ECO:0000259" key="1">
    <source>
        <dbReference type="Pfam" id="PF13362"/>
    </source>
</evidence>
<protein>
    <submittedName>
        <fullName evidence="3">Uncharacterized protein</fullName>
    </submittedName>
</protein>
<comment type="caution">
    <text evidence="3">The sequence shown here is derived from an EMBL/GenBank/DDBJ whole genome shotgun (WGS) entry which is preliminary data.</text>
</comment>
<accession>A0A109JV87</accession>
<dbReference type="AlphaFoldDB" id="A0A109JV87"/>
<dbReference type="Proteomes" id="UP000068164">
    <property type="component" value="Unassembled WGS sequence"/>
</dbReference>